<accession>A0A7W8UJV4</accession>
<keyword evidence="2 5" id="KW-0328">Glycosyltransferase</keyword>
<dbReference type="PANTHER" id="PTHR12526:SF640">
    <property type="entry name" value="COLANIC ACID BIOSYNTHESIS GLYCOSYLTRANSFERASE WCAL-RELATED"/>
    <property type="match status" value="1"/>
</dbReference>
<feature type="domain" description="Glycosyl transferase family 1" evidence="4">
    <location>
        <begin position="236"/>
        <end position="406"/>
    </location>
</feature>
<evidence type="ECO:0000256" key="1">
    <source>
        <dbReference type="ARBA" id="ARBA00009481"/>
    </source>
</evidence>
<dbReference type="SUPFAM" id="SSF53756">
    <property type="entry name" value="UDP-Glycosyltransferase/glycogen phosphorylase"/>
    <property type="match status" value="1"/>
</dbReference>
<dbReference type="AlphaFoldDB" id="A0A7W8UJV4"/>
<dbReference type="Pfam" id="PF00534">
    <property type="entry name" value="Glycos_transf_1"/>
    <property type="match status" value="1"/>
</dbReference>
<organism evidence="5 6">
    <name type="scientific">Rhizobium lentis</name>
    <dbReference type="NCBI Taxonomy" id="1138194"/>
    <lineage>
        <taxon>Bacteria</taxon>
        <taxon>Pseudomonadati</taxon>
        <taxon>Pseudomonadota</taxon>
        <taxon>Alphaproteobacteria</taxon>
        <taxon>Hyphomicrobiales</taxon>
        <taxon>Rhizobiaceae</taxon>
        <taxon>Rhizobium/Agrobacterium group</taxon>
        <taxon>Rhizobium</taxon>
    </lineage>
</organism>
<comment type="caution">
    <text evidence="5">The sequence shown here is derived from an EMBL/GenBank/DDBJ whole genome shotgun (WGS) entry which is preliminary data.</text>
</comment>
<evidence type="ECO:0000256" key="3">
    <source>
        <dbReference type="ARBA" id="ARBA00022679"/>
    </source>
</evidence>
<evidence type="ECO:0000313" key="5">
    <source>
        <dbReference type="EMBL" id="MBB5559349.1"/>
    </source>
</evidence>
<evidence type="ECO:0000256" key="2">
    <source>
        <dbReference type="ARBA" id="ARBA00022676"/>
    </source>
</evidence>
<dbReference type="PANTHER" id="PTHR12526">
    <property type="entry name" value="GLYCOSYLTRANSFERASE"/>
    <property type="match status" value="1"/>
</dbReference>
<dbReference type="EMBL" id="JACHBC010000001">
    <property type="protein sequence ID" value="MBB5559349.1"/>
    <property type="molecule type" value="Genomic_DNA"/>
</dbReference>
<reference evidence="5 6" key="1">
    <citation type="submission" date="2020-08" db="EMBL/GenBank/DDBJ databases">
        <title>Genomic Encyclopedia of Type Strains, Phase IV (KMG-V): Genome sequencing to study the core and pangenomes of soil and plant-associated prokaryotes.</title>
        <authorList>
            <person name="Whitman W."/>
        </authorList>
    </citation>
    <scope>NUCLEOTIDE SEQUENCE [LARGE SCALE GENOMIC DNA]</scope>
    <source>
        <strain evidence="5 6">SEMIA 4034</strain>
    </source>
</reference>
<dbReference type="GO" id="GO:0016757">
    <property type="term" value="F:glycosyltransferase activity"/>
    <property type="evidence" value="ECO:0007669"/>
    <property type="project" value="UniProtKB-KW"/>
</dbReference>
<gene>
    <name evidence="5" type="ORF">GGI59_000976</name>
</gene>
<protein>
    <submittedName>
        <fullName evidence="5">Colanic acid/amylovoran biosynthesis glycosyltransferase</fullName>
        <ecNumber evidence="5">2.4.-.-</ecNumber>
    </submittedName>
</protein>
<proteinExistence type="inferred from homology"/>
<dbReference type="Gene3D" id="3.40.50.2000">
    <property type="entry name" value="Glycogen Phosphorylase B"/>
    <property type="match status" value="2"/>
</dbReference>
<dbReference type="Proteomes" id="UP000528824">
    <property type="component" value="Unassembled WGS sequence"/>
</dbReference>
<keyword evidence="6" id="KW-1185">Reference proteome</keyword>
<evidence type="ECO:0000259" key="4">
    <source>
        <dbReference type="Pfam" id="PF00534"/>
    </source>
</evidence>
<evidence type="ECO:0000313" key="6">
    <source>
        <dbReference type="Proteomes" id="UP000528824"/>
    </source>
</evidence>
<dbReference type="EC" id="2.4.-.-" evidence="5"/>
<keyword evidence="3 5" id="KW-0808">Transferase</keyword>
<dbReference type="RefSeq" id="WP_246720297.1">
    <property type="nucleotide sequence ID" value="NZ_JACHBB010000001.1"/>
</dbReference>
<name>A0A7W8UJV4_9HYPH</name>
<dbReference type="InterPro" id="IPR001296">
    <property type="entry name" value="Glyco_trans_1"/>
</dbReference>
<sequence>MAAVDVENESKHIGKDMPKFDVVYFSRNFPELSQTFVYNEMRGLRDIGVAIHVVAQKQETSSPSDLPKKYGFTDIRYAMEGTGRSNRAKRVSSLLRNLFKLPLKASFRLLLSIAERRGTGNGTPLSTRVILATMLQPKQNRAVIHCHFGTAGLVVAQLKKAGLVDAPLTTVFHGYDLTQFMKDKRADIYDDLLEQADLLLPISDLWHRRLIELGASPQKIRTQRLGIDCSAFRFRERVKRHDAPLRFISVGRMTEKKGHRYVIEAFARLIANKPDLDVRLDMIGDGPLFENIRELADGFMLGHRLVLHGSVQHDEVRTLLNDAHIFVLPSVVAADGDMEGIPVAIMEAMALGLAVISTHHSGIPELVADGRSGLLVPERDVEALCAAMEALAEQPEKIASMGREGRAIIEEHYDERKQAQKLFDALSSIS</sequence>
<comment type="similarity">
    <text evidence="1">Belongs to the glycosyltransferase group 1 family. Glycosyltransferase 4 subfamily.</text>
</comment>